<gene>
    <name evidence="7" type="ORF">SISSUDRAFT_1062744</name>
</gene>
<sequence>MVLDVHQHVLEGTLGREQRCAVPYKNSGRLGLGLSAGSETSKRRSPGQLRFNVQYDVCPFLVMVVCQYFLRGNCHFGTSCRNEHPANRGPAGPGAFKNQTWVAPNSNQANASTAKDAPTIPFSIENITKDLTPFSEKPLWPLSSYGPSKSTKTLIGGLDESQEEMRYNATQAVASGNIEAYKQYEAQKIAAAEQVMKNALANVNSLYEQAVKQFNGDTNPPTANAVSNAPVSIFGQTPALTAPKASPFGSASQGSVFGQPSTGAFGAAAPSSFIKPATAGVFGSSTTPSAFGSSAFGSPSTFGSSSFPSTTGTSTITPSSSPFGAFSNADKPSVFGQPSAPAPAPAPSSVFGSASTSTPATAPASVFGSGGAGFGNTGQSPMQPRPFGAPAPSAPFGSPFSQSQPQASAPAQAPSSVFGTPSAFPSSSSAFGQTPAPSTSVFGQTAPAPLTNNVFGQPSNTTTSSVFGQPAPPPQPAASPFAPTPSQPPPPPPAAAASRPTTQFVPASDPYIATLPKDYLQSLPKEVRAAFESDSFDWNGLRVPEWVPPTELR</sequence>
<keyword evidence="8" id="KW-1185">Reference proteome</keyword>
<keyword evidence="3" id="KW-0539">Nucleus</keyword>
<dbReference type="PANTHER" id="PTHR46527">
    <property type="entry name" value="NUCLEOPORIN-LIKE PROTEIN 2"/>
    <property type="match status" value="1"/>
</dbReference>
<dbReference type="SMART" id="SM00356">
    <property type="entry name" value="ZnF_C3H1"/>
    <property type="match status" value="1"/>
</dbReference>
<name>A0A166CID7_9AGAM</name>
<feature type="zinc finger region" description="C3H1-type" evidence="4">
    <location>
        <begin position="65"/>
        <end position="87"/>
    </location>
</feature>
<keyword evidence="4" id="KW-0862">Zinc</keyword>
<keyword evidence="2" id="KW-0509">mRNA transport</keyword>
<keyword evidence="2" id="KW-0653">Protein transport</keyword>
<reference evidence="7 8" key="1">
    <citation type="journal article" date="2016" name="Mol. Biol. Evol.">
        <title>Comparative Genomics of Early-Diverging Mushroom-Forming Fungi Provides Insights into the Origins of Lignocellulose Decay Capabilities.</title>
        <authorList>
            <person name="Nagy L.G."/>
            <person name="Riley R."/>
            <person name="Tritt A."/>
            <person name="Adam C."/>
            <person name="Daum C."/>
            <person name="Floudas D."/>
            <person name="Sun H."/>
            <person name="Yadav J.S."/>
            <person name="Pangilinan J."/>
            <person name="Larsson K.H."/>
            <person name="Matsuura K."/>
            <person name="Barry K."/>
            <person name="Labutti K."/>
            <person name="Kuo R."/>
            <person name="Ohm R.A."/>
            <person name="Bhattacharya S.S."/>
            <person name="Shirouzu T."/>
            <person name="Yoshinaga Y."/>
            <person name="Martin F.M."/>
            <person name="Grigoriev I.V."/>
            <person name="Hibbett D.S."/>
        </authorList>
    </citation>
    <scope>NUCLEOTIDE SEQUENCE [LARGE SCALE GENOMIC DNA]</scope>
    <source>
        <strain evidence="7 8">HHB10207 ss-3</strain>
    </source>
</reference>
<feature type="compositionally biased region" description="Polar residues" evidence="5">
    <location>
        <begin position="450"/>
        <end position="467"/>
    </location>
</feature>
<keyword evidence="2" id="KW-0906">Nuclear pore complex</keyword>
<dbReference type="GO" id="GO:0005643">
    <property type="term" value="C:nuclear pore"/>
    <property type="evidence" value="ECO:0007669"/>
    <property type="project" value="UniProtKB-SubCell"/>
</dbReference>
<keyword evidence="4" id="KW-0479">Metal-binding</keyword>
<evidence type="ECO:0000256" key="5">
    <source>
        <dbReference type="SAM" id="MobiDB-lite"/>
    </source>
</evidence>
<evidence type="ECO:0000313" key="8">
    <source>
        <dbReference type="Proteomes" id="UP000076798"/>
    </source>
</evidence>
<feature type="compositionally biased region" description="Low complexity" evidence="5">
    <location>
        <begin position="347"/>
        <end position="367"/>
    </location>
</feature>
<evidence type="ECO:0000256" key="1">
    <source>
        <dbReference type="ARBA" id="ARBA00004567"/>
    </source>
</evidence>
<keyword evidence="2" id="KW-0811">Translocation</keyword>
<evidence type="ECO:0000256" key="4">
    <source>
        <dbReference type="PROSITE-ProRule" id="PRU00723"/>
    </source>
</evidence>
<dbReference type="InterPro" id="IPR051767">
    <property type="entry name" value="Nucleoporin_NUP42"/>
</dbReference>
<dbReference type="PANTHER" id="PTHR46527:SF1">
    <property type="entry name" value="NUCLEOPORIN NUP42"/>
    <property type="match status" value="1"/>
</dbReference>
<dbReference type="EMBL" id="KV428082">
    <property type="protein sequence ID" value="KZT37489.1"/>
    <property type="molecule type" value="Genomic_DNA"/>
</dbReference>
<dbReference type="InterPro" id="IPR000571">
    <property type="entry name" value="Znf_CCCH"/>
</dbReference>
<dbReference type="AlphaFoldDB" id="A0A166CID7"/>
<evidence type="ECO:0000259" key="6">
    <source>
        <dbReference type="PROSITE" id="PS50103"/>
    </source>
</evidence>
<protein>
    <recommendedName>
        <fullName evidence="6">C3H1-type domain-containing protein</fullName>
    </recommendedName>
</protein>
<dbReference type="OrthoDB" id="20729at2759"/>
<dbReference type="Proteomes" id="UP000076798">
    <property type="component" value="Unassembled WGS sequence"/>
</dbReference>
<evidence type="ECO:0000256" key="2">
    <source>
        <dbReference type="ARBA" id="ARBA00023132"/>
    </source>
</evidence>
<comment type="subcellular location">
    <subcellularLocation>
        <location evidence="1">Nucleus</location>
        <location evidence="1">Nuclear pore complex</location>
    </subcellularLocation>
</comment>
<dbReference type="GO" id="GO:0008270">
    <property type="term" value="F:zinc ion binding"/>
    <property type="evidence" value="ECO:0007669"/>
    <property type="project" value="UniProtKB-KW"/>
</dbReference>
<dbReference type="STRING" id="1314776.A0A166CID7"/>
<feature type="compositionally biased region" description="Low complexity" evidence="5">
    <location>
        <begin position="394"/>
        <end position="431"/>
    </location>
</feature>
<keyword evidence="4" id="KW-0863">Zinc-finger</keyword>
<organism evidence="7 8">
    <name type="scientific">Sistotremastrum suecicum HHB10207 ss-3</name>
    <dbReference type="NCBI Taxonomy" id="1314776"/>
    <lineage>
        <taxon>Eukaryota</taxon>
        <taxon>Fungi</taxon>
        <taxon>Dikarya</taxon>
        <taxon>Basidiomycota</taxon>
        <taxon>Agaricomycotina</taxon>
        <taxon>Agaricomycetes</taxon>
        <taxon>Sistotremastrales</taxon>
        <taxon>Sistotremastraceae</taxon>
        <taxon>Sistotremastrum</taxon>
    </lineage>
</organism>
<dbReference type="PROSITE" id="PS50103">
    <property type="entry name" value="ZF_C3H1"/>
    <property type="match status" value="1"/>
</dbReference>
<evidence type="ECO:0000256" key="3">
    <source>
        <dbReference type="ARBA" id="ARBA00023242"/>
    </source>
</evidence>
<dbReference type="Gene3D" id="4.10.1000.10">
    <property type="entry name" value="Zinc finger, CCCH-type"/>
    <property type="match status" value="1"/>
</dbReference>
<evidence type="ECO:0000313" key="7">
    <source>
        <dbReference type="EMBL" id="KZT37489.1"/>
    </source>
</evidence>
<dbReference type="InterPro" id="IPR025574">
    <property type="entry name" value="Nucleoporin_FG_rpt"/>
</dbReference>
<feature type="compositionally biased region" description="Pro residues" evidence="5">
    <location>
        <begin position="383"/>
        <end position="393"/>
    </location>
</feature>
<proteinExistence type="predicted"/>
<feature type="domain" description="C3H1-type" evidence="6">
    <location>
        <begin position="65"/>
        <end position="87"/>
    </location>
</feature>
<accession>A0A166CID7</accession>
<feature type="compositionally biased region" description="Low complexity" evidence="5">
    <location>
        <begin position="302"/>
        <end position="324"/>
    </location>
</feature>
<feature type="region of interest" description="Disordered" evidence="5">
    <location>
        <begin position="302"/>
        <end position="503"/>
    </location>
</feature>
<feature type="compositionally biased region" description="Pro residues" evidence="5">
    <location>
        <begin position="470"/>
        <end position="494"/>
    </location>
</feature>
<keyword evidence="2" id="KW-0813">Transport</keyword>
<dbReference type="Pfam" id="PF13634">
    <property type="entry name" value="Nucleoporin_FG"/>
    <property type="match status" value="2"/>
</dbReference>